<dbReference type="AlphaFoldDB" id="A8ZT53"/>
<dbReference type="GO" id="GO:0051539">
    <property type="term" value="F:4 iron, 4 sulfur cluster binding"/>
    <property type="evidence" value="ECO:0007669"/>
    <property type="project" value="UniProtKB-KW"/>
</dbReference>
<dbReference type="PANTHER" id="PTHR32331">
    <property type="entry name" value="UPF0313 PROTEIN YGIQ"/>
    <property type="match status" value="1"/>
</dbReference>
<dbReference type="Pfam" id="PF08497">
    <property type="entry name" value="Radical_SAM_N"/>
    <property type="match status" value="1"/>
</dbReference>
<keyword evidence="4 6" id="KW-0408">Iron</keyword>
<dbReference type="KEGG" id="dol:Dole_0407"/>
<dbReference type="InterPro" id="IPR020612">
    <property type="entry name" value="Methylthiotransferase_CS"/>
</dbReference>
<keyword evidence="1 6" id="KW-0004">4Fe-4S</keyword>
<dbReference type="HAMAP" id="MF_01251">
    <property type="entry name" value="UPF0313"/>
    <property type="match status" value="1"/>
</dbReference>
<evidence type="ECO:0000313" key="10">
    <source>
        <dbReference type="Proteomes" id="UP000008561"/>
    </source>
</evidence>
<keyword evidence="2 6" id="KW-0949">S-adenosyl-L-methionine</keyword>
<dbReference type="NCBIfam" id="TIGR03904">
    <property type="entry name" value="SAM_YgiQ"/>
    <property type="match status" value="1"/>
</dbReference>
<reference evidence="9 10" key="1">
    <citation type="submission" date="2007-10" db="EMBL/GenBank/DDBJ databases">
        <title>Complete sequence of Desulfococcus oleovorans Hxd3.</title>
        <authorList>
            <consortium name="US DOE Joint Genome Institute"/>
            <person name="Copeland A."/>
            <person name="Lucas S."/>
            <person name="Lapidus A."/>
            <person name="Barry K."/>
            <person name="Glavina del Rio T."/>
            <person name="Dalin E."/>
            <person name="Tice H."/>
            <person name="Pitluck S."/>
            <person name="Kiss H."/>
            <person name="Brettin T."/>
            <person name="Bruce D."/>
            <person name="Detter J.C."/>
            <person name="Han C."/>
            <person name="Schmutz J."/>
            <person name="Larimer F."/>
            <person name="Land M."/>
            <person name="Hauser L."/>
            <person name="Kyrpides N."/>
            <person name="Kim E."/>
            <person name="Wawrik B."/>
            <person name="Richardson P."/>
        </authorList>
    </citation>
    <scope>NUCLEOTIDE SEQUENCE [LARGE SCALE GENOMIC DNA]</scope>
    <source>
        <strain evidence="10">DSM 6200 / JCM 39069 / Hxd3</strain>
    </source>
</reference>
<dbReference type="Proteomes" id="UP000008561">
    <property type="component" value="Chromosome"/>
</dbReference>
<evidence type="ECO:0000256" key="1">
    <source>
        <dbReference type="ARBA" id="ARBA00022485"/>
    </source>
</evidence>
<dbReference type="RefSeq" id="WP_012173836.1">
    <property type="nucleotide sequence ID" value="NC_009943.1"/>
</dbReference>
<dbReference type="GO" id="GO:0003824">
    <property type="term" value="F:catalytic activity"/>
    <property type="evidence" value="ECO:0007669"/>
    <property type="project" value="InterPro"/>
</dbReference>
<feature type="binding site" evidence="6">
    <location>
        <position position="304"/>
    </location>
    <ligand>
        <name>[4Fe-4S] cluster</name>
        <dbReference type="ChEBI" id="CHEBI:49883"/>
        <note>4Fe-4S-S-AdoMet</note>
    </ligand>
</feature>
<dbReference type="OrthoDB" id="9803479at2"/>
<feature type="region of interest" description="Disordered" evidence="7">
    <location>
        <begin position="527"/>
        <end position="595"/>
    </location>
</feature>
<keyword evidence="3 6" id="KW-0479">Metal-binding</keyword>
<dbReference type="SFLD" id="SFLDS00029">
    <property type="entry name" value="Radical_SAM"/>
    <property type="match status" value="1"/>
</dbReference>
<evidence type="ECO:0000313" key="9">
    <source>
        <dbReference type="EMBL" id="ABW66217.1"/>
    </source>
</evidence>
<dbReference type="InterPro" id="IPR023404">
    <property type="entry name" value="rSAM_horseshoe"/>
</dbReference>
<dbReference type="SMART" id="SM00729">
    <property type="entry name" value="Elp3"/>
    <property type="match status" value="1"/>
</dbReference>
<evidence type="ECO:0000256" key="6">
    <source>
        <dbReference type="HAMAP-Rule" id="MF_01251"/>
    </source>
</evidence>
<dbReference type="InterPro" id="IPR007197">
    <property type="entry name" value="rSAM"/>
</dbReference>
<dbReference type="InterPro" id="IPR013704">
    <property type="entry name" value="UPF0313_N"/>
</dbReference>
<comment type="cofactor">
    <cofactor evidence="6">
        <name>[4Fe-4S] cluster</name>
        <dbReference type="ChEBI" id="CHEBI:49883"/>
    </cofactor>
    <text evidence="6">Binds 1 [4Fe-4S] cluster. The cluster is coordinated with 3 cysteines and an exchangeable S-adenosyl-L-methionine.</text>
</comment>
<dbReference type="eggNOG" id="COG1032">
    <property type="taxonomic scope" value="Bacteria"/>
</dbReference>
<accession>A8ZT53</accession>
<evidence type="ECO:0000259" key="8">
    <source>
        <dbReference type="PROSITE" id="PS51918"/>
    </source>
</evidence>
<dbReference type="SUPFAM" id="SSF102114">
    <property type="entry name" value="Radical SAM enzymes"/>
    <property type="match status" value="1"/>
</dbReference>
<sequence>MFLPATPEEVHALGWEAVDVILVTGDAYIDAPSVGVAVIGRVLSDAGYRVGVIAQPDLSGDDIARLGEPALFWGVTGGCVDSMVSNYTATGKKRKSDDLTPGGVNNRRPDRAVIAYANLIRRHFKQTRPIVLGGIEASLRRISHYDCWSDSVRRSVLCDAKADFLVFGMGERTVVKLAHALKNNLPTADIRGLCYMSREKPDTCVELPAHEAVAQDKELFATMYAEFYKQSRTPRGKRLCQLQDTRYLVINPPPQPLSTEELDHVYGLAYQRSVHPTDKAAGEVRAIETTQFSIVTHRGCFGECSFCAITVHEGPIIMSRSEASILREARQMRDHPDFKGTIYNVGGATANMYGAGCGRKKTGGVCAGRQCLWPEICDNLVVDHHRQRRLLEKIGKLAGVRHVFVQSGIRHDLVLHDAGGGQRYLEALLTRHISGQMKIAPEHSEPHVLRLMGKPGADVWTRFVREFNTTKKRLSKRVFFTCYFIAAFPGCTLADMRRLGAIVKKTLAFTPEQVQIFTPAPSTPATAMYHTEKDQNGNPVFVEKDPAKKEAQKRVLTEAAKEVPPVRPTDRRPSGPKKTRPRKGPANRPGSTRGR</sequence>
<feature type="binding site" evidence="6">
    <location>
        <position position="300"/>
    </location>
    <ligand>
        <name>[4Fe-4S] cluster</name>
        <dbReference type="ChEBI" id="CHEBI:49883"/>
        <note>4Fe-4S-S-AdoMet</note>
    </ligand>
</feature>
<evidence type="ECO:0000256" key="3">
    <source>
        <dbReference type="ARBA" id="ARBA00022723"/>
    </source>
</evidence>
<organism evidence="9 10">
    <name type="scientific">Desulfosudis oleivorans (strain DSM 6200 / JCM 39069 / Hxd3)</name>
    <name type="common">Desulfococcus oleovorans</name>
    <dbReference type="NCBI Taxonomy" id="96561"/>
    <lineage>
        <taxon>Bacteria</taxon>
        <taxon>Pseudomonadati</taxon>
        <taxon>Thermodesulfobacteriota</taxon>
        <taxon>Desulfobacteria</taxon>
        <taxon>Desulfobacterales</taxon>
        <taxon>Desulfosudaceae</taxon>
        <taxon>Desulfosudis</taxon>
    </lineage>
</organism>
<keyword evidence="5 6" id="KW-0411">Iron-sulfur</keyword>
<dbReference type="InterPro" id="IPR058240">
    <property type="entry name" value="rSAM_sf"/>
</dbReference>
<evidence type="ECO:0000256" key="7">
    <source>
        <dbReference type="SAM" id="MobiDB-lite"/>
    </source>
</evidence>
<feature type="binding site" evidence="6">
    <location>
        <position position="307"/>
    </location>
    <ligand>
        <name>[4Fe-4S] cluster</name>
        <dbReference type="ChEBI" id="CHEBI:49883"/>
        <note>4Fe-4S-S-AdoMet</note>
    </ligand>
</feature>
<dbReference type="HOGENOM" id="CLU_018288_2_0_7"/>
<evidence type="ECO:0000256" key="2">
    <source>
        <dbReference type="ARBA" id="ARBA00022691"/>
    </source>
</evidence>
<dbReference type="Gene3D" id="3.80.30.20">
    <property type="entry name" value="tm_1862 like domain"/>
    <property type="match status" value="1"/>
</dbReference>
<gene>
    <name evidence="9" type="ordered locus">Dole_0407</name>
</gene>
<keyword evidence="10" id="KW-1185">Reference proteome</keyword>
<evidence type="ECO:0000256" key="4">
    <source>
        <dbReference type="ARBA" id="ARBA00023004"/>
    </source>
</evidence>
<feature type="domain" description="Radical SAM core" evidence="8">
    <location>
        <begin position="285"/>
        <end position="567"/>
    </location>
</feature>
<dbReference type="EMBL" id="CP000859">
    <property type="protein sequence ID" value="ABW66217.1"/>
    <property type="molecule type" value="Genomic_DNA"/>
</dbReference>
<dbReference type="SFLD" id="SFLDG01069">
    <property type="entry name" value="UPF0313"/>
    <property type="match status" value="1"/>
</dbReference>
<feature type="compositionally biased region" description="Basic residues" evidence="7">
    <location>
        <begin position="574"/>
        <end position="585"/>
    </location>
</feature>
<dbReference type="PROSITE" id="PS51918">
    <property type="entry name" value="RADICAL_SAM"/>
    <property type="match status" value="1"/>
</dbReference>
<evidence type="ECO:0000256" key="5">
    <source>
        <dbReference type="ARBA" id="ARBA00023014"/>
    </source>
</evidence>
<dbReference type="SFLD" id="SFLDG01082">
    <property type="entry name" value="B12-binding_domain_containing"/>
    <property type="match status" value="1"/>
</dbReference>
<dbReference type="GO" id="GO:0005506">
    <property type="term" value="F:iron ion binding"/>
    <property type="evidence" value="ECO:0007669"/>
    <property type="project" value="UniProtKB-UniRule"/>
</dbReference>
<dbReference type="PROSITE" id="PS01278">
    <property type="entry name" value="MTTASE_RADICAL"/>
    <property type="match status" value="1"/>
</dbReference>
<comment type="similarity">
    <text evidence="6">Belongs to the UPF0313 family.</text>
</comment>
<name>A8ZT53_DESOH</name>
<protein>
    <submittedName>
        <fullName evidence="9">Radical SAM domain protein</fullName>
    </submittedName>
</protein>
<dbReference type="InterPro" id="IPR006638">
    <property type="entry name" value="Elp3/MiaA/NifB-like_rSAM"/>
</dbReference>
<proteinExistence type="inferred from homology"/>
<dbReference type="PANTHER" id="PTHR32331:SF0">
    <property type="entry name" value="UPF0313 PROTEIN YGIQ"/>
    <property type="match status" value="1"/>
</dbReference>
<feature type="compositionally biased region" description="Basic and acidic residues" evidence="7">
    <location>
        <begin position="542"/>
        <end position="561"/>
    </location>
</feature>
<dbReference type="InterPro" id="IPR022946">
    <property type="entry name" value="UPF0313"/>
</dbReference>